<proteinExistence type="predicted"/>
<name>A0A6H1QBA6_PSEAI</name>
<evidence type="ECO:0000313" key="1">
    <source>
        <dbReference type="EMBL" id="QIZ23471.1"/>
    </source>
</evidence>
<keyword evidence="1" id="KW-0614">Plasmid</keyword>
<dbReference type="EMBL" id="MN961672">
    <property type="protein sequence ID" value="QIZ23471.1"/>
    <property type="molecule type" value="Genomic_DNA"/>
</dbReference>
<dbReference type="RefSeq" id="WP_181726229.1">
    <property type="nucleotide sequence ID" value="NZ_MN961672.1"/>
</dbReference>
<protein>
    <submittedName>
        <fullName evidence="1">Uncharacterized protein</fullName>
    </submittedName>
</protein>
<dbReference type="AlphaFoldDB" id="A0A6H1QBA6"/>
<accession>A0A6H1QBA6</accession>
<organism evidence="1">
    <name type="scientific">Pseudomonas aeruginosa</name>
    <dbReference type="NCBI Taxonomy" id="287"/>
    <lineage>
        <taxon>Bacteria</taxon>
        <taxon>Pseudomonadati</taxon>
        <taxon>Pseudomonadota</taxon>
        <taxon>Gammaproteobacteria</taxon>
        <taxon>Pseudomonadales</taxon>
        <taxon>Pseudomonadaceae</taxon>
        <taxon>Pseudomonas</taxon>
    </lineage>
</organism>
<geneLocation type="plasmid" evidence="1">
    <name>pPA15W-NR</name>
</geneLocation>
<sequence length="114" mass="12290">MTPFEKICSRMEIPSGIGPEIPYVQLGFVSDDQSTGADAAVEWLEGDDDHRIRVSVSEWKKGEAGVIREPVLQVEFSASSGELLVPTDEGGDVMVDLLLSMQGMRVYGGDDATA</sequence>
<reference evidence="1" key="1">
    <citation type="submission" date="2020-01" db="EMBL/GenBank/DDBJ databases">
        <authorList>
            <person name="Zhou D."/>
        </authorList>
    </citation>
    <scope>NUCLEOTIDE SEQUENCE</scope>
    <source>
        <strain evidence="1">PA15W</strain>
        <plasmid evidence="1">pPA15W-NR</plasmid>
    </source>
</reference>